<dbReference type="InterPro" id="IPR051450">
    <property type="entry name" value="Gfo/Idh/MocA_Oxidoreductases"/>
</dbReference>
<dbReference type="EMBL" id="UGYN01000002">
    <property type="protein sequence ID" value="SUI70708.1"/>
    <property type="molecule type" value="Genomic_DNA"/>
</dbReference>
<evidence type="ECO:0000313" key="2">
    <source>
        <dbReference type="EMBL" id="SUI70708.1"/>
    </source>
</evidence>
<dbReference type="InterPro" id="IPR000683">
    <property type="entry name" value="Gfo/Idh/MocA-like_OxRdtase_N"/>
</dbReference>
<dbReference type="InterPro" id="IPR036291">
    <property type="entry name" value="NAD(P)-bd_dom_sf"/>
</dbReference>
<evidence type="ECO:0000259" key="1">
    <source>
        <dbReference type="Pfam" id="PF01408"/>
    </source>
</evidence>
<dbReference type="Gene3D" id="3.30.360.10">
    <property type="entry name" value="Dihydrodipicolinate Reductase, domain 2"/>
    <property type="match status" value="1"/>
</dbReference>
<dbReference type="PANTHER" id="PTHR43377:SF1">
    <property type="entry name" value="BILIVERDIN REDUCTASE A"/>
    <property type="match status" value="1"/>
</dbReference>
<dbReference type="Gene3D" id="3.40.50.720">
    <property type="entry name" value="NAD(P)-binding Rossmann-like Domain"/>
    <property type="match status" value="1"/>
</dbReference>
<protein>
    <submittedName>
        <fullName evidence="2">Oxidoreductase family, NAD-binding Rossmann fold</fullName>
    </submittedName>
</protein>
<proteinExistence type="predicted"/>
<accession>A0A379ZYX9</accession>
<organism evidence="2 3">
    <name type="scientific">Serratia quinivorans</name>
    <dbReference type="NCBI Taxonomy" id="137545"/>
    <lineage>
        <taxon>Bacteria</taxon>
        <taxon>Pseudomonadati</taxon>
        <taxon>Pseudomonadota</taxon>
        <taxon>Gammaproteobacteria</taxon>
        <taxon>Enterobacterales</taxon>
        <taxon>Yersiniaceae</taxon>
        <taxon>Serratia</taxon>
    </lineage>
</organism>
<dbReference type="SUPFAM" id="SSF51735">
    <property type="entry name" value="NAD(P)-binding Rossmann-fold domains"/>
    <property type="match status" value="1"/>
</dbReference>
<dbReference type="RefSeq" id="WP_115183822.1">
    <property type="nucleotide sequence ID" value="NZ_CAMKUF010000003.1"/>
</dbReference>
<dbReference type="PANTHER" id="PTHR43377">
    <property type="entry name" value="BILIVERDIN REDUCTASE A"/>
    <property type="match status" value="1"/>
</dbReference>
<dbReference type="AlphaFoldDB" id="A0A379ZYX9"/>
<dbReference type="GO" id="GO:0000166">
    <property type="term" value="F:nucleotide binding"/>
    <property type="evidence" value="ECO:0007669"/>
    <property type="project" value="InterPro"/>
</dbReference>
<sequence>MTSKILIVGYGFAGKRMHTVLNYSNQNYKNAFRQIVIADPKMAGQADGVLATYRDVEQALKHHRFEAAIVTVNEEHHHGILKRLTEADIPRILCEKPLTATLDEAKDLESALSAKIFSMNLVERFSPVFQDFFAWRNTVETLKPARVQLYWGKNRVRDCRPTMGVLSEAIHPLDLASFAFGIREIDVIGGFMHHSNFSNRPEDAIADSLHCKLISEDRCIISAHASFTWMSRRREMFAHLVGAKDSYIVHFTFDMPRWDCDSVTVSRIDPKDGHRTTVLKKSYTNQDFPEPLDQLSKVYRFVTRSLDDKPAGMNEPDSIVGLEQAMRLQTWLEQIHLALEPQSKGQAEKLFAS</sequence>
<reference evidence="2 3" key="1">
    <citation type="submission" date="2018-06" db="EMBL/GenBank/DDBJ databases">
        <authorList>
            <consortium name="Pathogen Informatics"/>
            <person name="Doyle S."/>
        </authorList>
    </citation>
    <scope>NUCLEOTIDE SEQUENCE [LARGE SCALE GENOMIC DNA]</scope>
    <source>
        <strain evidence="2 3">NCTC11544</strain>
    </source>
</reference>
<gene>
    <name evidence="2" type="ORF">NCTC11544_03210</name>
</gene>
<feature type="domain" description="Gfo/Idh/MocA-like oxidoreductase N-terminal" evidence="1">
    <location>
        <begin position="4"/>
        <end position="111"/>
    </location>
</feature>
<dbReference type="Proteomes" id="UP000255529">
    <property type="component" value="Unassembled WGS sequence"/>
</dbReference>
<name>A0A379ZYX9_9GAMM</name>
<evidence type="ECO:0000313" key="3">
    <source>
        <dbReference type="Proteomes" id="UP000255529"/>
    </source>
</evidence>
<dbReference type="Pfam" id="PF01408">
    <property type="entry name" value="GFO_IDH_MocA"/>
    <property type="match status" value="1"/>
</dbReference>